<evidence type="ECO:0000256" key="3">
    <source>
        <dbReference type="ARBA" id="ARBA00023163"/>
    </source>
</evidence>
<dbReference type="PROSITE" id="PS50949">
    <property type="entry name" value="HTH_GNTR"/>
    <property type="match status" value="1"/>
</dbReference>
<gene>
    <name evidence="5" type="ORF">BIV18_00745</name>
</gene>
<dbReference type="CDD" id="cd07377">
    <property type="entry name" value="WHTH_GntR"/>
    <property type="match status" value="1"/>
</dbReference>
<evidence type="ECO:0000313" key="5">
    <source>
        <dbReference type="EMBL" id="OLR64176.1"/>
    </source>
</evidence>
<dbReference type="Proteomes" id="UP000187166">
    <property type="component" value="Unassembled WGS sequence"/>
</dbReference>
<name>A0A1U7LY07_9FIRM</name>
<organism evidence="5 6">
    <name type="scientific">Peptoniphilus porci</name>
    <dbReference type="NCBI Taxonomy" id="2652280"/>
    <lineage>
        <taxon>Bacteria</taxon>
        <taxon>Bacillati</taxon>
        <taxon>Bacillota</taxon>
        <taxon>Tissierellia</taxon>
        <taxon>Tissierellales</taxon>
        <taxon>Peptoniphilaceae</taxon>
        <taxon>Peptoniphilus</taxon>
    </lineage>
</organism>
<dbReference type="PANTHER" id="PTHR38445">
    <property type="entry name" value="HTH-TYPE TRANSCRIPTIONAL REPRESSOR YTRA"/>
    <property type="match status" value="1"/>
</dbReference>
<dbReference type="STRING" id="1465756.BIV18_00745"/>
<evidence type="ECO:0000313" key="6">
    <source>
        <dbReference type="Proteomes" id="UP000187166"/>
    </source>
</evidence>
<accession>A0A1U7LY07</accession>
<dbReference type="AlphaFoldDB" id="A0A1U7LY07"/>
<protein>
    <submittedName>
        <fullName evidence="5">GntR family transcriptional regulator</fullName>
    </submittedName>
</protein>
<dbReference type="InterPro" id="IPR000524">
    <property type="entry name" value="Tscrpt_reg_HTH_GntR"/>
</dbReference>
<keyword evidence="3" id="KW-0804">Transcription</keyword>
<dbReference type="GO" id="GO:0003700">
    <property type="term" value="F:DNA-binding transcription factor activity"/>
    <property type="evidence" value="ECO:0007669"/>
    <property type="project" value="InterPro"/>
</dbReference>
<proteinExistence type="predicted"/>
<comment type="caution">
    <text evidence="5">The sequence shown here is derived from an EMBL/GenBank/DDBJ whole genome shotgun (WGS) entry which is preliminary data.</text>
</comment>
<dbReference type="Pfam" id="PF00392">
    <property type="entry name" value="GntR"/>
    <property type="match status" value="1"/>
</dbReference>
<evidence type="ECO:0000259" key="4">
    <source>
        <dbReference type="PROSITE" id="PS50949"/>
    </source>
</evidence>
<sequence length="126" mass="14398">MDIQINNSCDDPIYLQIKNQIKAQIISGKLVVGEQLPSIRFLAKELRISMLTAKRAFDELEMDGFINSVQGKGNFVAPQNKELIREEYLKEIELMLQKSVELSEIADISIDELINMLKSYVEGDYD</sequence>
<dbReference type="Gene3D" id="1.10.10.10">
    <property type="entry name" value="Winged helix-like DNA-binding domain superfamily/Winged helix DNA-binding domain"/>
    <property type="match status" value="1"/>
</dbReference>
<dbReference type="SMART" id="SM00345">
    <property type="entry name" value="HTH_GNTR"/>
    <property type="match status" value="1"/>
</dbReference>
<reference evidence="5 6" key="1">
    <citation type="journal article" date="2016" name="Appl. Environ. Microbiol.">
        <title>Function and Phylogeny of Bacterial Butyryl Coenzyme A:Acetate Transferases and Their Diversity in the Proximal Colon of Swine.</title>
        <authorList>
            <person name="Trachsel J."/>
            <person name="Bayles D.O."/>
            <person name="Looft T."/>
            <person name="Levine U.Y."/>
            <person name="Allen H.K."/>
        </authorList>
    </citation>
    <scope>NUCLEOTIDE SEQUENCE [LARGE SCALE GENOMIC DNA]</scope>
    <source>
        <strain evidence="5 6">35-6-1</strain>
    </source>
</reference>
<dbReference type="GO" id="GO:0003677">
    <property type="term" value="F:DNA binding"/>
    <property type="evidence" value="ECO:0007669"/>
    <property type="project" value="UniProtKB-KW"/>
</dbReference>
<dbReference type="SUPFAM" id="SSF46785">
    <property type="entry name" value="Winged helix' DNA-binding domain"/>
    <property type="match status" value="1"/>
</dbReference>
<feature type="domain" description="HTH gntR-type" evidence="4">
    <location>
        <begin position="11"/>
        <end position="79"/>
    </location>
</feature>
<evidence type="ECO:0000256" key="2">
    <source>
        <dbReference type="ARBA" id="ARBA00023125"/>
    </source>
</evidence>
<keyword evidence="6" id="KW-1185">Reference proteome</keyword>
<dbReference type="InterPro" id="IPR036388">
    <property type="entry name" value="WH-like_DNA-bd_sf"/>
</dbReference>
<keyword evidence="2" id="KW-0238">DNA-binding</keyword>
<keyword evidence="1" id="KW-0805">Transcription regulation</keyword>
<dbReference type="PANTHER" id="PTHR38445:SF7">
    <property type="entry name" value="GNTR-FAMILY TRANSCRIPTIONAL REGULATOR"/>
    <property type="match status" value="1"/>
</dbReference>
<dbReference type="InterPro" id="IPR036390">
    <property type="entry name" value="WH_DNA-bd_sf"/>
</dbReference>
<evidence type="ECO:0000256" key="1">
    <source>
        <dbReference type="ARBA" id="ARBA00023015"/>
    </source>
</evidence>
<dbReference type="EMBL" id="MJIH01000001">
    <property type="protein sequence ID" value="OLR64176.1"/>
    <property type="molecule type" value="Genomic_DNA"/>
</dbReference>